<dbReference type="Proteomes" id="UP000199021">
    <property type="component" value="Unassembled WGS sequence"/>
</dbReference>
<name>A0A1H9GNE8_9BACT</name>
<dbReference type="STRING" id="478744.SAMN05444359_11138"/>
<dbReference type="InParanoid" id="A0A1H9GNE8"/>
<organism evidence="1 2">
    <name type="scientific">Neolewinella agarilytica</name>
    <dbReference type="NCBI Taxonomy" id="478744"/>
    <lineage>
        <taxon>Bacteria</taxon>
        <taxon>Pseudomonadati</taxon>
        <taxon>Bacteroidota</taxon>
        <taxon>Saprospiria</taxon>
        <taxon>Saprospirales</taxon>
        <taxon>Lewinellaceae</taxon>
        <taxon>Neolewinella</taxon>
    </lineage>
</organism>
<protein>
    <recommendedName>
        <fullName evidence="3">SGNH/GDSL hydrolase family protein</fullName>
    </recommendedName>
</protein>
<dbReference type="RefSeq" id="WP_090168334.1">
    <property type="nucleotide sequence ID" value="NZ_FOFB01000011.1"/>
</dbReference>
<reference evidence="2" key="1">
    <citation type="submission" date="2016-10" db="EMBL/GenBank/DDBJ databases">
        <authorList>
            <person name="Varghese N."/>
            <person name="Submissions S."/>
        </authorList>
    </citation>
    <scope>NUCLEOTIDE SEQUENCE [LARGE SCALE GENOMIC DNA]</scope>
    <source>
        <strain evidence="2">DSM 24740</strain>
    </source>
</reference>
<accession>A0A1H9GNE8</accession>
<evidence type="ECO:0000313" key="2">
    <source>
        <dbReference type="Proteomes" id="UP000199021"/>
    </source>
</evidence>
<evidence type="ECO:0000313" key="1">
    <source>
        <dbReference type="EMBL" id="SEQ51672.1"/>
    </source>
</evidence>
<evidence type="ECO:0008006" key="3">
    <source>
        <dbReference type="Google" id="ProtNLM"/>
    </source>
</evidence>
<dbReference type="AlphaFoldDB" id="A0A1H9GNE8"/>
<keyword evidence="2" id="KW-1185">Reference proteome</keyword>
<proteinExistence type="predicted"/>
<gene>
    <name evidence="1" type="ORF">SAMN05444359_11138</name>
</gene>
<sequence length="303" mass="35196">MVKHFVLKCGLFLLFLVVIDKAFLPLRNSVPNRVSDPRVRELLEGNIDADILIMGSSRGDESIRNTELEEATGKKVFNLSFHGTEVEFSTFLLELFVDRNRLPETIVRVLDDPHELCKEEYIDFRFDLLYPLVKYAPVRKELVKRGQKNWLLNALFVSHQVNWQAFDFRQPPAHNDTLLRYGTQVELNDKSLPKGEYVRDSSLNQSLELREKVQAFKRFEAICHERDVNLVLALAPNYREVTQGFMQRIKELADPETHLFEFDRCLQAYADSTCYNDPTHLNRKGAGLFTSELATCLNKLERE</sequence>
<dbReference type="EMBL" id="FOFB01000011">
    <property type="protein sequence ID" value="SEQ51672.1"/>
    <property type="molecule type" value="Genomic_DNA"/>
</dbReference>
<dbReference type="OrthoDB" id="869432at2"/>